<evidence type="ECO:0000313" key="2">
    <source>
        <dbReference type="Proteomes" id="UP000199031"/>
    </source>
</evidence>
<accession>A0A1I5Y389</accession>
<evidence type="ECO:0000313" key="1">
    <source>
        <dbReference type="EMBL" id="SFQ38712.1"/>
    </source>
</evidence>
<sequence>MQITDYLPLLNANSNQEFNTGESLEKQVRN</sequence>
<gene>
    <name evidence="1" type="ORF">SAMN05444277_110133</name>
</gene>
<protein>
    <submittedName>
        <fullName evidence="1">Uncharacterized protein</fullName>
    </submittedName>
</protein>
<dbReference type="Proteomes" id="UP000199031">
    <property type="component" value="Unassembled WGS sequence"/>
</dbReference>
<dbReference type="STRING" id="1465490.SAMN05444277_110133"/>
<keyword evidence="2" id="KW-1185">Reference proteome</keyword>
<dbReference type="EMBL" id="FOXQ01000010">
    <property type="protein sequence ID" value="SFQ38712.1"/>
    <property type="molecule type" value="Genomic_DNA"/>
</dbReference>
<dbReference type="AlphaFoldDB" id="A0A1I5Y389"/>
<reference evidence="1 2" key="1">
    <citation type="submission" date="2016-10" db="EMBL/GenBank/DDBJ databases">
        <authorList>
            <person name="de Groot N.N."/>
        </authorList>
    </citation>
    <scope>NUCLEOTIDE SEQUENCE [LARGE SCALE GENOMIC DNA]</scope>
    <source>
        <strain evidence="1 2">DSM 28286</strain>
    </source>
</reference>
<organism evidence="1 2">
    <name type="scientific">Parafilimonas terrae</name>
    <dbReference type="NCBI Taxonomy" id="1465490"/>
    <lineage>
        <taxon>Bacteria</taxon>
        <taxon>Pseudomonadati</taxon>
        <taxon>Bacteroidota</taxon>
        <taxon>Chitinophagia</taxon>
        <taxon>Chitinophagales</taxon>
        <taxon>Chitinophagaceae</taxon>
        <taxon>Parafilimonas</taxon>
    </lineage>
</organism>
<proteinExistence type="predicted"/>
<name>A0A1I5Y389_9BACT</name>